<proteinExistence type="predicted"/>
<feature type="compositionally biased region" description="Low complexity" evidence="1">
    <location>
        <begin position="75"/>
        <end position="88"/>
    </location>
</feature>
<gene>
    <name evidence="2" type="ORF">PIB30_075717</name>
</gene>
<name>A0ABU6TS83_9FABA</name>
<comment type="caution">
    <text evidence="2">The sequence shown here is derived from an EMBL/GenBank/DDBJ whole genome shotgun (WGS) entry which is preliminary data.</text>
</comment>
<feature type="compositionally biased region" description="Acidic residues" evidence="1">
    <location>
        <begin position="54"/>
        <end position="65"/>
    </location>
</feature>
<protein>
    <submittedName>
        <fullName evidence="2">Uncharacterized protein</fullName>
    </submittedName>
</protein>
<evidence type="ECO:0000313" key="3">
    <source>
        <dbReference type="Proteomes" id="UP001341840"/>
    </source>
</evidence>
<feature type="region of interest" description="Disordered" evidence="1">
    <location>
        <begin position="1"/>
        <end position="27"/>
    </location>
</feature>
<dbReference type="Proteomes" id="UP001341840">
    <property type="component" value="Unassembled WGS sequence"/>
</dbReference>
<feature type="region of interest" description="Disordered" evidence="1">
    <location>
        <begin position="52"/>
        <end position="120"/>
    </location>
</feature>
<feature type="compositionally biased region" description="Polar residues" evidence="1">
    <location>
        <begin position="11"/>
        <end position="24"/>
    </location>
</feature>
<organism evidence="2 3">
    <name type="scientific">Stylosanthes scabra</name>
    <dbReference type="NCBI Taxonomy" id="79078"/>
    <lineage>
        <taxon>Eukaryota</taxon>
        <taxon>Viridiplantae</taxon>
        <taxon>Streptophyta</taxon>
        <taxon>Embryophyta</taxon>
        <taxon>Tracheophyta</taxon>
        <taxon>Spermatophyta</taxon>
        <taxon>Magnoliopsida</taxon>
        <taxon>eudicotyledons</taxon>
        <taxon>Gunneridae</taxon>
        <taxon>Pentapetalae</taxon>
        <taxon>rosids</taxon>
        <taxon>fabids</taxon>
        <taxon>Fabales</taxon>
        <taxon>Fabaceae</taxon>
        <taxon>Papilionoideae</taxon>
        <taxon>50 kb inversion clade</taxon>
        <taxon>dalbergioids sensu lato</taxon>
        <taxon>Dalbergieae</taxon>
        <taxon>Pterocarpus clade</taxon>
        <taxon>Stylosanthes</taxon>
    </lineage>
</organism>
<sequence>MRRSWCLPRVSSKNSLRPTGTAPAQSLARAELSGVEVGMDRSAVTIFPAPLLVENDEQHDEDASVEEPAASFPISQSLSVSTTQSTTGDGDGSRYEALDPAAITRSKKETVDSAVGDGKE</sequence>
<keyword evidence="3" id="KW-1185">Reference proteome</keyword>
<feature type="compositionally biased region" description="Basic and acidic residues" evidence="1">
    <location>
        <begin position="106"/>
        <end position="120"/>
    </location>
</feature>
<dbReference type="EMBL" id="JASCZI010091594">
    <property type="protein sequence ID" value="MED6150768.1"/>
    <property type="molecule type" value="Genomic_DNA"/>
</dbReference>
<reference evidence="2 3" key="1">
    <citation type="journal article" date="2023" name="Plants (Basel)">
        <title>Bridging the Gap: Combining Genomics and Transcriptomics Approaches to Understand Stylosanthes scabra, an Orphan Legume from the Brazilian Caatinga.</title>
        <authorList>
            <person name="Ferreira-Neto J.R.C."/>
            <person name="da Silva M.D."/>
            <person name="Binneck E."/>
            <person name="de Melo N.F."/>
            <person name="da Silva R.H."/>
            <person name="de Melo A.L.T.M."/>
            <person name="Pandolfi V."/>
            <person name="Bustamante F.O."/>
            <person name="Brasileiro-Vidal A.C."/>
            <person name="Benko-Iseppon A.M."/>
        </authorList>
    </citation>
    <scope>NUCLEOTIDE SEQUENCE [LARGE SCALE GENOMIC DNA]</scope>
    <source>
        <tissue evidence="2">Leaves</tissue>
    </source>
</reference>
<accession>A0ABU6TS83</accession>
<evidence type="ECO:0000256" key="1">
    <source>
        <dbReference type="SAM" id="MobiDB-lite"/>
    </source>
</evidence>
<evidence type="ECO:0000313" key="2">
    <source>
        <dbReference type="EMBL" id="MED6150768.1"/>
    </source>
</evidence>